<organism evidence="4 7">
    <name type="scientific">Deinococcus wulumuqiensis</name>
    <dbReference type="NCBI Taxonomy" id="980427"/>
    <lineage>
        <taxon>Bacteria</taxon>
        <taxon>Thermotogati</taxon>
        <taxon>Deinococcota</taxon>
        <taxon>Deinococci</taxon>
        <taxon>Deinococcales</taxon>
        <taxon>Deinococcaceae</taxon>
        <taxon>Deinococcus</taxon>
    </lineage>
</organism>
<dbReference type="GO" id="GO:0016787">
    <property type="term" value="F:hydrolase activity"/>
    <property type="evidence" value="ECO:0007669"/>
    <property type="project" value="UniProtKB-KW"/>
</dbReference>
<evidence type="ECO:0000313" key="6">
    <source>
        <dbReference type="Proteomes" id="UP000630135"/>
    </source>
</evidence>
<dbReference type="PANTHER" id="PTHR11203">
    <property type="entry name" value="CLEAVAGE AND POLYADENYLATION SPECIFICITY FACTOR FAMILY MEMBER"/>
    <property type="match status" value="1"/>
</dbReference>
<name>A0AAV4K6N5_9DEIO</name>
<dbReference type="SMART" id="SM00849">
    <property type="entry name" value="Lactamase_B"/>
    <property type="match status" value="1"/>
</dbReference>
<dbReference type="Gene3D" id="3.60.15.10">
    <property type="entry name" value="Ribonuclease Z/Hydroxyacylglutathione hydrolase-like"/>
    <property type="match status" value="1"/>
</dbReference>
<dbReference type="RefSeq" id="WP_017871715.1">
    <property type="nucleotide sequence ID" value="NZ_BMLZ01000021.1"/>
</dbReference>
<dbReference type="CDD" id="cd16295">
    <property type="entry name" value="TTHA0252-CPSF-like_MBL-fold"/>
    <property type="match status" value="1"/>
</dbReference>
<dbReference type="EMBL" id="BMMA01000019">
    <property type="protein sequence ID" value="GGI85948.1"/>
    <property type="molecule type" value="Genomic_DNA"/>
</dbReference>
<dbReference type="Pfam" id="PF07521">
    <property type="entry name" value="RMMBL"/>
    <property type="match status" value="1"/>
</dbReference>
<dbReference type="GO" id="GO:0004521">
    <property type="term" value="F:RNA endonuclease activity"/>
    <property type="evidence" value="ECO:0007669"/>
    <property type="project" value="TreeGrafter"/>
</dbReference>
<comment type="caution">
    <text evidence="4">The sequence shown here is derived from an EMBL/GenBank/DDBJ whole genome shotgun (WGS) entry which is preliminary data.</text>
</comment>
<dbReference type="Proteomes" id="UP000652720">
    <property type="component" value="Unassembled WGS sequence"/>
</dbReference>
<dbReference type="InterPro" id="IPR050698">
    <property type="entry name" value="MBL"/>
</dbReference>
<proteinExistence type="predicted"/>
<dbReference type="Pfam" id="PF00753">
    <property type="entry name" value="Lactamase_B"/>
    <property type="match status" value="1"/>
</dbReference>
<reference evidence="6" key="3">
    <citation type="journal article" date="2019" name="Int. J. Syst. Evol. Microbiol.">
        <title>The Global Catalogue of Microorganisms (GCM) 10K type strain sequencing project: providing services to taxonomists for standard genome sequencing and annotation.</title>
        <authorList>
            <consortium name="The Broad Institute Genomics Platform"/>
            <consortium name="The Broad Institute Genome Sequencing Center for Infectious Disease"/>
            <person name="Wu L."/>
            <person name="Ma J."/>
        </authorList>
    </citation>
    <scope>NUCLEOTIDE SEQUENCE [LARGE SCALE GENOMIC DNA]</scope>
    <source>
        <strain evidence="6">CGMCC 1.8884</strain>
    </source>
</reference>
<evidence type="ECO:0000259" key="3">
    <source>
        <dbReference type="SMART" id="SM01027"/>
    </source>
</evidence>
<reference evidence="5" key="1">
    <citation type="journal article" date="2014" name="Int. J. Syst. Evol. Microbiol.">
        <title>Complete genome of a new Firmicutes species belonging to the dominant human colonic microbiota ('Ruminococcus bicirculans') reveals two chromosomes and a selective capacity to utilize plant glucans.</title>
        <authorList>
            <consortium name="NISC Comparative Sequencing Program"/>
            <person name="Wegmann U."/>
            <person name="Louis P."/>
            <person name="Goesmann A."/>
            <person name="Henrissat B."/>
            <person name="Duncan S.H."/>
            <person name="Flint H.J."/>
        </authorList>
    </citation>
    <scope>NUCLEOTIDE SEQUENCE</scope>
    <source>
        <strain evidence="5">CGMCC 1.8884</strain>
    </source>
</reference>
<keyword evidence="1" id="KW-0378">Hydrolase</keyword>
<dbReference type="InterPro" id="IPR036866">
    <property type="entry name" value="RibonucZ/Hydroxyglut_hydro"/>
</dbReference>
<evidence type="ECO:0000313" key="5">
    <source>
        <dbReference type="EMBL" id="GGP30193.1"/>
    </source>
</evidence>
<feature type="domain" description="Metallo-beta-lactamase" evidence="2">
    <location>
        <begin position="2"/>
        <end position="193"/>
    </location>
</feature>
<dbReference type="AlphaFoldDB" id="A0AAV4K6N5"/>
<gene>
    <name evidence="5" type="ORF">GCM10008021_18440</name>
    <name evidence="4" type="ORF">GCM10010914_20490</name>
</gene>
<dbReference type="SUPFAM" id="SSF56281">
    <property type="entry name" value="Metallo-hydrolase/oxidoreductase"/>
    <property type="match status" value="1"/>
</dbReference>
<dbReference type="InterPro" id="IPR022712">
    <property type="entry name" value="Beta_Casp"/>
</dbReference>
<reference evidence="4" key="2">
    <citation type="journal article" date="2014" name="Int. J. Syst. Evol. Microbiol.">
        <title>Complete genome sequence of Corynebacterium casei LMG S-19264T (=DSM 44701T), isolated from a smear-ripened cheese.</title>
        <authorList>
            <consortium name="US DOE Joint Genome Institute (JGI-PGF)"/>
            <person name="Walter F."/>
            <person name="Albersmeier A."/>
            <person name="Kalinowski J."/>
            <person name="Ruckert C."/>
        </authorList>
    </citation>
    <scope>NUCLEOTIDE SEQUENCE</scope>
    <source>
        <strain evidence="4">CGMCC 1.8885</strain>
    </source>
</reference>
<evidence type="ECO:0000256" key="1">
    <source>
        <dbReference type="ARBA" id="ARBA00022801"/>
    </source>
</evidence>
<dbReference type="InterPro" id="IPR001279">
    <property type="entry name" value="Metallo-B-lactamas"/>
</dbReference>
<sequence>MGASSYLYLLTEGRLLIDAGLRPGQMGEAALPRLELLAEHPPSAMILTHAHLDHVAALPVVLRRFPALKVYCTPATARLAALTLADTFKIGQRQGQALFGARDLQRALAALTPIPYFERIADHGFAFTLFPAGHLLGAASVLIESSAGTVFHTADVNNVATHVTPPAWMPAEVTPVDAVVSESTYGDTLLPARKEQVRSFVAATAQTLVQGGKVLIPSFALGRAQDIALILQSAIAGRQLPQVPVYLDGLTREVTTTYEELLPLLPEALQNRAETSRQPPFLSGAVQVVKDKEQREKIIGSKGPAVVISSSGMLHAGVSPLYARQWLPNPENALFIVGYQDAEAPGRRLLELENGGEVMLPDPDGEGFSSVAAYAQVQRYYLSAHADRGGLLGMIHRYDPGKVILTHGETAPRHALKSFLDTKKDVALPAAGEAVSLKDSGRRRRAFLSVPVAKTPEAIKQRHRRFATELNYDPNHHVLVLQLPKEIPGSLFADGTYTVEVVRGHLTKVKLTEHQKGTGEENADSALNAVELE</sequence>
<evidence type="ECO:0000259" key="2">
    <source>
        <dbReference type="SMART" id="SM00849"/>
    </source>
</evidence>
<dbReference type="PANTHER" id="PTHR11203:SF37">
    <property type="entry name" value="INTEGRATOR COMPLEX SUBUNIT 11"/>
    <property type="match status" value="1"/>
</dbReference>
<dbReference type="Proteomes" id="UP000630135">
    <property type="component" value="Unassembled WGS sequence"/>
</dbReference>
<feature type="domain" description="Beta-Casp" evidence="3">
    <location>
        <begin position="224"/>
        <end position="349"/>
    </location>
</feature>
<dbReference type="EMBL" id="BMLZ01000021">
    <property type="protein sequence ID" value="GGP30193.1"/>
    <property type="molecule type" value="Genomic_DNA"/>
</dbReference>
<dbReference type="SMART" id="SM01027">
    <property type="entry name" value="Beta-Casp"/>
    <property type="match status" value="1"/>
</dbReference>
<reference evidence="4" key="4">
    <citation type="submission" date="2023-08" db="EMBL/GenBank/DDBJ databases">
        <authorList>
            <person name="Sun Q."/>
            <person name="Zhou Y."/>
        </authorList>
    </citation>
    <scope>NUCLEOTIDE SEQUENCE</scope>
    <source>
        <strain evidence="5">CGMCC 1.8884</strain>
        <strain evidence="4">CGMCC 1.8885</strain>
    </source>
</reference>
<protein>
    <recommendedName>
        <fullName evidence="8">MBL fold metallo-hydrolase</fullName>
    </recommendedName>
</protein>
<dbReference type="Gene3D" id="3.40.50.10890">
    <property type="match status" value="1"/>
</dbReference>
<evidence type="ECO:0008006" key="8">
    <source>
        <dbReference type="Google" id="ProtNLM"/>
    </source>
</evidence>
<dbReference type="Pfam" id="PF10996">
    <property type="entry name" value="Beta-Casp"/>
    <property type="match status" value="1"/>
</dbReference>
<evidence type="ECO:0000313" key="7">
    <source>
        <dbReference type="Proteomes" id="UP000652720"/>
    </source>
</evidence>
<keyword evidence="6" id="KW-1185">Reference proteome</keyword>
<dbReference type="InterPro" id="IPR011108">
    <property type="entry name" value="RMMBL"/>
</dbReference>
<evidence type="ECO:0000313" key="4">
    <source>
        <dbReference type="EMBL" id="GGI85948.1"/>
    </source>
</evidence>
<accession>A0AAV4K6N5</accession>
<dbReference type="GeneID" id="59166833"/>